<keyword evidence="2" id="KW-0732">Signal</keyword>
<keyword evidence="1 4" id="KW-0479">Metal-binding</keyword>
<proteinExistence type="predicted"/>
<organism evidence="6 7">
    <name type="scientific">Candidatus Venteria ishoeyi</name>
    <dbReference type="NCBI Taxonomy" id="1899563"/>
    <lineage>
        <taxon>Bacteria</taxon>
        <taxon>Pseudomonadati</taxon>
        <taxon>Pseudomonadota</taxon>
        <taxon>Gammaproteobacteria</taxon>
        <taxon>Thiotrichales</taxon>
        <taxon>Thiotrichaceae</taxon>
        <taxon>Venteria</taxon>
    </lineage>
</organism>
<dbReference type="PANTHER" id="PTHR35038">
    <property type="entry name" value="DISSIMILATORY SULFITE REDUCTASE SIRA"/>
    <property type="match status" value="1"/>
</dbReference>
<dbReference type="OrthoDB" id="9814800at2"/>
<dbReference type="GO" id="GO:0046872">
    <property type="term" value="F:metal ion binding"/>
    <property type="evidence" value="ECO:0007669"/>
    <property type="project" value="UniProtKB-KW"/>
</dbReference>
<dbReference type="InterPro" id="IPR036280">
    <property type="entry name" value="Multihaem_cyt_sf"/>
</dbReference>
<gene>
    <name evidence="6" type="ORF">MBHS_04486</name>
</gene>
<feature type="domain" description="Cytochrome c" evidence="5">
    <location>
        <begin position="207"/>
        <end position="343"/>
    </location>
</feature>
<dbReference type="EMBL" id="FMSV02000553">
    <property type="protein sequence ID" value="SEH08594.1"/>
    <property type="molecule type" value="Genomic_DNA"/>
</dbReference>
<evidence type="ECO:0000313" key="6">
    <source>
        <dbReference type="EMBL" id="SEH08594.1"/>
    </source>
</evidence>
<dbReference type="Pfam" id="PF13435">
    <property type="entry name" value="Cytochrome_C554"/>
    <property type="match status" value="1"/>
</dbReference>
<dbReference type="AlphaFoldDB" id="A0A1H6FHV9"/>
<evidence type="ECO:0000259" key="5">
    <source>
        <dbReference type="PROSITE" id="PS51007"/>
    </source>
</evidence>
<dbReference type="GO" id="GO:0009055">
    <property type="term" value="F:electron transfer activity"/>
    <property type="evidence" value="ECO:0007669"/>
    <property type="project" value="InterPro"/>
</dbReference>
<evidence type="ECO:0000256" key="2">
    <source>
        <dbReference type="ARBA" id="ARBA00022729"/>
    </source>
</evidence>
<dbReference type="GO" id="GO:0020037">
    <property type="term" value="F:heme binding"/>
    <property type="evidence" value="ECO:0007669"/>
    <property type="project" value="InterPro"/>
</dbReference>
<dbReference type="PROSITE" id="PS51007">
    <property type="entry name" value="CYTC"/>
    <property type="match status" value="1"/>
</dbReference>
<dbReference type="InterPro" id="IPR051829">
    <property type="entry name" value="Multiheme_Cytochr_ET"/>
</dbReference>
<sequence length="409" mass="45600">MNKRSELMKIANSIKIILPIFFITIANVLATETISEFPTPLHVPAQTCAACHKNIYAQWKASMHSRSAPGQDPVVSAIYQEMVGSPEQEGLRLSGEYPACLKCHAPNAAKEQKTKLDQFNYAEGVNCVTCHVLERFHGMQDKQGQQLYGLDAYQVSATHLQGPSGRYLSPREDAQHPFPIKPNPGMLRTSQVCLGCHGAYKNADGVALYQTGEEYLAGGENQATCQSCHMPKTNGETNHEIMAAHNDAVLTRAIVINLSPELKQESIQLKIDLRNTMPHRFPTGSPFRQAYLKVTAYAEDGELVWSNYSNYPPDFSQSPEAVFAYQLADKNGKPVMAYQASQVQKDTRFQAFEKRQLHYSLPRDKVYLIRTELLYHMLTQDVITAHGEKFSGNLINPAVAAINEIKIAK</sequence>
<evidence type="ECO:0000256" key="3">
    <source>
        <dbReference type="ARBA" id="ARBA00023004"/>
    </source>
</evidence>
<dbReference type="SUPFAM" id="SSF48695">
    <property type="entry name" value="Multiheme cytochromes"/>
    <property type="match status" value="1"/>
</dbReference>
<keyword evidence="4" id="KW-0349">Heme</keyword>
<dbReference type="InterPro" id="IPR023155">
    <property type="entry name" value="Cyt_c-552/4"/>
</dbReference>
<evidence type="ECO:0000313" key="7">
    <source>
        <dbReference type="Proteomes" id="UP000236724"/>
    </source>
</evidence>
<protein>
    <recommendedName>
        <fullName evidence="5">Cytochrome c domain-containing protein</fullName>
    </recommendedName>
</protein>
<dbReference type="GO" id="GO:0016491">
    <property type="term" value="F:oxidoreductase activity"/>
    <property type="evidence" value="ECO:0007669"/>
    <property type="project" value="TreeGrafter"/>
</dbReference>
<dbReference type="Gene3D" id="1.10.1130.10">
    <property type="entry name" value="Flavocytochrome C3, Chain A"/>
    <property type="match status" value="1"/>
</dbReference>
<keyword evidence="3 4" id="KW-0408">Iron</keyword>
<evidence type="ECO:0000256" key="1">
    <source>
        <dbReference type="ARBA" id="ARBA00022723"/>
    </source>
</evidence>
<dbReference type="InterPro" id="IPR009056">
    <property type="entry name" value="Cyt_c-like_dom"/>
</dbReference>
<reference evidence="6 7" key="1">
    <citation type="submission" date="2016-10" db="EMBL/GenBank/DDBJ databases">
        <authorList>
            <person name="de Groot N.N."/>
        </authorList>
    </citation>
    <scope>NUCLEOTIDE SEQUENCE [LARGE SCALE GENOMIC DNA]</scope>
    <source>
        <strain evidence="6">MBHS1</strain>
    </source>
</reference>
<dbReference type="PANTHER" id="PTHR35038:SF6">
    <property type="entry name" value="SURFACE LOCALIZED DECAHEME CYTOCHROME C LIPOPROTEIN"/>
    <property type="match status" value="1"/>
</dbReference>
<evidence type="ECO:0000256" key="4">
    <source>
        <dbReference type="PROSITE-ProRule" id="PRU00433"/>
    </source>
</evidence>
<name>A0A1H6FHV9_9GAMM</name>
<keyword evidence="7" id="KW-1185">Reference proteome</keyword>
<dbReference type="Proteomes" id="UP000236724">
    <property type="component" value="Unassembled WGS sequence"/>
</dbReference>
<accession>A0A1H6FHV9</accession>